<reference evidence="2" key="1">
    <citation type="submission" date="2021-10" db="EMBL/GenBank/DDBJ databases">
        <authorList>
            <person name="Criscuolo A."/>
        </authorList>
    </citation>
    <scope>NUCLEOTIDE SEQUENCE</scope>
    <source>
        <strain evidence="2">CIP111885</strain>
    </source>
</reference>
<feature type="region of interest" description="Disordered" evidence="1">
    <location>
        <begin position="1"/>
        <end position="35"/>
    </location>
</feature>
<gene>
    <name evidence="2" type="ORF">NEOCIP111885_03385</name>
</gene>
<evidence type="ECO:0008006" key="4">
    <source>
        <dbReference type="Google" id="ProtNLM"/>
    </source>
</evidence>
<dbReference type="InterPro" id="IPR012347">
    <property type="entry name" value="Ferritin-like"/>
</dbReference>
<sequence>MQQQGMNNQQQSMQPQNMNMQNQQGVMPEPPGVISTKDSMYLTDMMSWNLLSMKKAHFFAEHCQDPEIKALMEKCGQMHQRHYTKILNHMNVHLQNQQPLSGMQ</sequence>
<keyword evidence="3" id="KW-1185">Reference proteome</keyword>
<accession>A0A9C7LBY3</accession>
<dbReference type="AlphaFoldDB" id="A0A9C7LBY3"/>
<evidence type="ECO:0000313" key="3">
    <source>
        <dbReference type="Proteomes" id="UP000789845"/>
    </source>
</evidence>
<proteinExistence type="predicted"/>
<dbReference type="EMBL" id="CAKJTG010000022">
    <property type="protein sequence ID" value="CAG9609642.1"/>
    <property type="molecule type" value="Genomic_DNA"/>
</dbReference>
<protein>
    <recommendedName>
        <fullName evidence="4">Spore coat protein</fullName>
    </recommendedName>
</protein>
<evidence type="ECO:0000256" key="1">
    <source>
        <dbReference type="SAM" id="MobiDB-lite"/>
    </source>
</evidence>
<dbReference type="Gene3D" id="1.20.1260.10">
    <property type="match status" value="1"/>
</dbReference>
<evidence type="ECO:0000313" key="2">
    <source>
        <dbReference type="EMBL" id="CAG9609642.1"/>
    </source>
</evidence>
<comment type="caution">
    <text evidence="2">The sequence shown here is derived from an EMBL/GenBank/DDBJ whole genome shotgun (WGS) entry which is preliminary data.</text>
</comment>
<feature type="compositionally biased region" description="Low complexity" evidence="1">
    <location>
        <begin position="1"/>
        <end position="24"/>
    </location>
</feature>
<dbReference type="Proteomes" id="UP000789845">
    <property type="component" value="Unassembled WGS sequence"/>
</dbReference>
<name>A0A9C7LBY3_9BACI</name>
<organism evidence="2 3">
    <name type="scientific">Pseudoneobacillus rhizosphaerae</name>
    <dbReference type="NCBI Taxonomy" id="2880968"/>
    <lineage>
        <taxon>Bacteria</taxon>
        <taxon>Bacillati</taxon>
        <taxon>Bacillota</taxon>
        <taxon>Bacilli</taxon>
        <taxon>Bacillales</taxon>
        <taxon>Bacillaceae</taxon>
        <taxon>Pseudoneobacillus</taxon>
    </lineage>
</organism>